<name>A0A931FP93_9HYPH</name>
<dbReference type="AlphaFoldDB" id="A0A931FP93"/>
<evidence type="ECO:0000313" key="3">
    <source>
        <dbReference type="Proteomes" id="UP000599312"/>
    </source>
</evidence>
<organism evidence="2 3">
    <name type="scientific">Microvirga alba</name>
    <dbReference type="NCBI Taxonomy" id="2791025"/>
    <lineage>
        <taxon>Bacteria</taxon>
        <taxon>Pseudomonadati</taxon>
        <taxon>Pseudomonadota</taxon>
        <taxon>Alphaproteobacteria</taxon>
        <taxon>Hyphomicrobiales</taxon>
        <taxon>Methylobacteriaceae</taxon>
        <taxon>Microvirga</taxon>
    </lineage>
</organism>
<dbReference type="RefSeq" id="WP_196272906.1">
    <property type="nucleotide sequence ID" value="NZ_JADQDO010000008.1"/>
</dbReference>
<feature type="region of interest" description="Disordered" evidence="1">
    <location>
        <begin position="1"/>
        <end position="26"/>
    </location>
</feature>
<keyword evidence="3" id="KW-1185">Reference proteome</keyword>
<evidence type="ECO:0000256" key="1">
    <source>
        <dbReference type="SAM" id="MobiDB-lite"/>
    </source>
</evidence>
<feature type="region of interest" description="Disordered" evidence="1">
    <location>
        <begin position="42"/>
        <end position="61"/>
    </location>
</feature>
<evidence type="ECO:0000313" key="2">
    <source>
        <dbReference type="EMBL" id="MBF9234769.1"/>
    </source>
</evidence>
<comment type="caution">
    <text evidence="2">The sequence shown here is derived from an EMBL/GenBank/DDBJ whole genome shotgun (WGS) entry which is preliminary data.</text>
</comment>
<protein>
    <submittedName>
        <fullName evidence="2">Uncharacterized protein</fullName>
    </submittedName>
</protein>
<gene>
    <name evidence="2" type="ORF">I2H38_15445</name>
</gene>
<accession>A0A931FP93</accession>
<feature type="compositionally biased region" description="Low complexity" evidence="1">
    <location>
        <begin position="1"/>
        <end position="11"/>
    </location>
</feature>
<reference evidence="2" key="1">
    <citation type="submission" date="2020-11" db="EMBL/GenBank/DDBJ databases">
        <authorList>
            <person name="Kim M.K."/>
        </authorList>
    </citation>
    <scope>NUCLEOTIDE SEQUENCE</scope>
    <source>
        <strain evidence="2">BT350</strain>
    </source>
</reference>
<dbReference type="Proteomes" id="UP000599312">
    <property type="component" value="Unassembled WGS sequence"/>
</dbReference>
<sequence>MATAPAQSAAKAEAKPAPKRAVFDGEDMNSVESFRAYDAKVDADSANKKAAKQNIRRFPIP</sequence>
<proteinExistence type="predicted"/>
<dbReference type="EMBL" id="JADQDO010000008">
    <property type="protein sequence ID" value="MBF9234769.1"/>
    <property type="molecule type" value="Genomic_DNA"/>
</dbReference>